<dbReference type="RefSeq" id="XP_035663509.1">
    <property type="nucleotide sequence ID" value="XM_035807616.1"/>
</dbReference>
<evidence type="ECO:0000259" key="8">
    <source>
        <dbReference type="PROSITE" id="PS01180"/>
    </source>
</evidence>
<keyword evidence="4 6" id="KW-1015">Disulfide bond</keyword>
<dbReference type="SMART" id="SM00137">
    <property type="entry name" value="MAM"/>
    <property type="match status" value="1"/>
</dbReference>
<dbReference type="InterPro" id="IPR013320">
    <property type="entry name" value="ConA-like_dom_sf"/>
</dbReference>
<evidence type="ECO:0000256" key="5">
    <source>
        <dbReference type="PROSITE-ProRule" id="PRU00059"/>
    </source>
</evidence>
<dbReference type="Pfam" id="PF00629">
    <property type="entry name" value="MAM"/>
    <property type="match status" value="1"/>
</dbReference>
<evidence type="ECO:0000259" key="10">
    <source>
        <dbReference type="PROSITE" id="PS50923"/>
    </source>
</evidence>
<keyword evidence="2" id="KW-0732">Signal</keyword>
<reference evidence="12" key="2">
    <citation type="submission" date="2025-08" db="UniProtKB">
        <authorList>
            <consortium name="RefSeq"/>
        </authorList>
    </citation>
    <scope>IDENTIFICATION</scope>
    <source>
        <strain evidence="12">S238N-H82</strain>
        <tissue evidence="12">Testes</tissue>
    </source>
</reference>
<dbReference type="SMART" id="SM00032">
    <property type="entry name" value="CCP"/>
    <property type="match status" value="2"/>
</dbReference>
<evidence type="ECO:0000313" key="11">
    <source>
        <dbReference type="Proteomes" id="UP000001554"/>
    </source>
</evidence>
<dbReference type="SUPFAM" id="SSF49854">
    <property type="entry name" value="Spermadhesin, CUB domain"/>
    <property type="match status" value="2"/>
</dbReference>
<dbReference type="Proteomes" id="UP000001554">
    <property type="component" value="Chromosome 19"/>
</dbReference>
<feature type="disulfide bond" evidence="6">
    <location>
        <begin position="493"/>
        <end position="520"/>
    </location>
</feature>
<dbReference type="PROSITE" id="PS00740">
    <property type="entry name" value="MAM_1"/>
    <property type="match status" value="1"/>
</dbReference>
<dbReference type="FunFam" id="2.60.120.200:FF:000182">
    <property type="entry name" value="MAM and LDL-receptor class A domain-containing protein 1"/>
    <property type="match status" value="1"/>
</dbReference>
<feature type="region of interest" description="Disordered" evidence="7">
    <location>
        <begin position="1"/>
        <end position="24"/>
    </location>
</feature>
<dbReference type="Pfam" id="PF00431">
    <property type="entry name" value="CUB"/>
    <property type="match status" value="2"/>
</dbReference>
<feature type="disulfide bond" evidence="5">
    <location>
        <begin position="352"/>
        <end position="379"/>
    </location>
</feature>
<dbReference type="InterPro" id="IPR051277">
    <property type="entry name" value="SEZ6_CSMD_C4BPB_Regulators"/>
</dbReference>
<dbReference type="SUPFAM" id="SSF49899">
    <property type="entry name" value="Concanavalin A-like lectins/glucanases"/>
    <property type="match status" value="1"/>
</dbReference>
<evidence type="ECO:0000256" key="1">
    <source>
        <dbReference type="ARBA" id="ARBA00022659"/>
    </source>
</evidence>
<reference evidence="11" key="1">
    <citation type="journal article" date="2020" name="Nat. Ecol. Evol.">
        <title>Deeply conserved synteny resolves early events in vertebrate evolution.</title>
        <authorList>
            <person name="Simakov O."/>
            <person name="Marletaz F."/>
            <person name="Yue J.X."/>
            <person name="O'Connell B."/>
            <person name="Jenkins J."/>
            <person name="Brandt A."/>
            <person name="Calef R."/>
            <person name="Tung C.H."/>
            <person name="Huang T.K."/>
            <person name="Schmutz J."/>
            <person name="Satoh N."/>
            <person name="Yu J.K."/>
            <person name="Putnam N.H."/>
            <person name="Green R.E."/>
            <person name="Rokhsar D.S."/>
        </authorList>
    </citation>
    <scope>NUCLEOTIDE SEQUENCE [LARGE SCALE GENOMIC DNA]</scope>
    <source>
        <strain evidence="11">S238N-H82</strain>
    </source>
</reference>
<sequence>MTSVTGCGGNLTAPSGGPVTSQNYPSNYGNNENCEWSITVPEGSIIRIKFDSFKTEDDYDILTIYDGASDSALELERLTGSGSVSPVTSTSNMMFLRFTSDGSETRQGFSFSYISRTAGHCWDPGVPTNGTRDNNSNFTSGQTVRYSCMDGYQIWGTDNITCRSNGTWSGTTPTCGVLSQSPYDCDFEASLCGWTQFVGDDFDWIRHQGETPTTRTGPTTDHTLGTDQGWYIYIETSSPRRTNDRAVLLSADIPANQTKCLHFWYHMYGYGVGTLNIKLYANETFSQPIWTRRGTQQNAWRLAHVPVDGLTTSIRIALEALKGSGFRCDIAVDDVTVTDETCPSHVTPTPGCGGNLTAPSEGPVTSPNYPSNYGNQLNCEWSITLPEGRIIRLKFDYFNTDNGYDILTIYDGASDSATQLQRLTSYLRVSPITSTSNMMFLRFTSDSRITRRGFSFTYTSIVAGHCWDPGVPTNGYRDNNSNFTSGQTVRYSCMAGYQLWGTENITCRSNGTWSDAIPTCEGTFVIIEFNIQTLWFTFLHK</sequence>
<dbReference type="InterPro" id="IPR000859">
    <property type="entry name" value="CUB_dom"/>
</dbReference>
<evidence type="ECO:0000256" key="6">
    <source>
        <dbReference type="PROSITE-ProRule" id="PRU00302"/>
    </source>
</evidence>
<feature type="domain" description="MAM" evidence="9">
    <location>
        <begin position="183"/>
        <end position="344"/>
    </location>
</feature>
<evidence type="ECO:0000256" key="3">
    <source>
        <dbReference type="ARBA" id="ARBA00022737"/>
    </source>
</evidence>
<dbReference type="GO" id="GO:0016020">
    <property type="term" value="C:membrane"/>
    <property type="evidence" value="ECO:0007669"/>
    <property type="project" value="InterPro"/>
</dbReference>
<dbReference type="SMART" id="SM00042">
    <property type="entry name" value="CUB"/>
    <property type="match status" value="2"/>
</dbReference>
<dbReference type="GeneID" id="118407193"/>
<evidence type="ECO:0000256" key="2">
    <source>
        <dbReference type="ARBA" id="ARBA00022729"/>
    </source>
</evidence>
<dbReference type="OMA" id="SIVAGHC"/>
<evidence type="ECO:0000256" key="7">
    <source>
        <dbReference type="SAM" id="MobiDB-lite"/>
    </source>
</evidence>
<feature type="domain" description="Sushi" evidence="10">
    <location>
        <begin position="464"/>
        <end position="522"/>
    </location>
</feature>
<name>A0A9J7HSZ4_BRAFL</name>
<dbReference type="InterPro" id="IPR035914">
    <property type="entry name" value="Sperma_CUB_dom_sf"/>
</dbReference>
<dbReference type="PANTHER" id="PTHR45656:SF4">
    <property type="entry name" value="PROTEIN CBR-CLEC-78"/>
    <property type="match status" value="1"/>
</dbReference>
<keyword evidence="1 6" id="KW-0768">Sushi</keyword>
<dbReference type="GO" id="GO:0038024">
    <property type="term" value="F:cargo receptor activity"/>
    <property type="evidence" value="ECO:0000318"/>
    <property type="project" value="GO_Central"/>
</dbReference>
<evidence type="ECO:0000259" key="9">
    <source>
        <dbReference type="PROSITE" id="PS50060"/>
    </source>
</evidence>
<organism evidence="11 12">
    <name type="scientific">Branchiostoma floridae</name>
    <name type="common">Florida lancelet</name>
    <name type="synonym">Amphioxus</name>
    <dbReference type="NCBI Taxonomy" id="7739"/>
    <lineage>
        <taxon>Eukaryota</taxon>
        <taxon>Metazoa</taxon>
        <taxon>Chordata</taxon>
        <taxon>Cephalochordata</taxon>
        <taxon>Leptocardii</taxon>
        <taxon>Amphioxiformes</taxon>
        <taxon>Branchiostomatidae</taxon>
        <taxon>Branchiostoma</taxon>
    </lineage>
</organism>
<dbReference type="InterPro" id="IPR000436">
    <property type="entry name" value="Sushi_SCR_CCP_dom"/>
</dbReference>
<feature type="domain" description="CUB" evidence="8">
    <location>
        <begin position="7"/>
        <end position="116"/>
    </location>
</feature>
<dbReference type="CDD" id="cd06263">
    <property type="entry name" value="MAM"/>
    <property type="match status" value="1"/>
</dbReference>
<feature type="disulfide bond" evidence="6">
    <location>
        <begin position="148"/>
        <end position="175"/>
    </location>
</feature>
<dbReference type="PANTHER" id="PTHR45656">
    <property type="entry name" value="PROTEIN CBR-CLEC-78"/>
    <property type="match status" value="1"/>
</dbReference>
<proteinExistence type="predicted"/>
<dbReference type="OrthoDB" id="431034at2759"/>
<dbReference type="PROSITE" id="PS01180">
    <property type="entry name" value="CUB"/>
    <property type="match status" value="2"/>
</dbReference>
<dbReference type="FunFam" id="2.60.120.290:FF:000001">
    <property type="entry name" value="CUB and sushi domain-containing protein 3 isoform X1"/>
    <property type="match status" value="2"/>
</dbReference>
<dbReference type="Gene3D" id="2.10.70.10">
    <property type="entry name" value="Complement Module, domain 1"/>
    <property type="match status" value="2"/>
</dbReference>
<evidence type="ECO:0000313" key="12">
    <source>
        <dbReference type="RefSeq" id="XP_035663509.1"/>
    </source>
</evidence>
<protein>
    <submittedName>
        <fullName evidence="12">CUB and sushi domain-containing protein 1-like</fullName>
    </submittedName>
</protein>
<feature type="disulfide bond" evidence="5">
    <location>
        <begin position="7"/>
        <end position="34"/>
    </location>
</feature>
<dbReference type="InterPro" id="IPR000998">
    <property type="entry name" value="MAM_dom"/>
</dbReference>
<keyword evidence="3" id="KW-0677">Repeat</keyword>
<accession>A0A9J7HSZ4</accession>
<dbReference type="PROSITE" id="PS50060">
    <property type="entry name" value="MAM_2"/>
    <property type="match status" value="1"/>
</dbReference>
<dbReference type="PROSITE" id="PS50923">
    <property type="entry name" value="SUSHI"/>
    <property type="match status" value="2"/>
</dbReference>
<dbReference type="Gene3D" id="2.60.120.290">
    <property type="entry name" value="Spermadhesin, CUB domain"/>
    <property type="match status" value="2"/>
</dbReference>
<dbReference type="SUPFAM" id="SSF57535">
    <property type="entry name" value="Complement control module/SCR domain"/>
    <property type="match status" value="2"/>
</dbReference>
<keyword evidence="11" id="KW-1185">Reference proteome</keyword>
<dbReference type="CDD" id="cd00041">
    <property type="entry name" value="CUB"/>
    <property type="match status" value="2"/>
</dbReference>
<evidence type="ECO:0000256" key="4">
    <source>
        <dbReference type="ARBA" id="ARBA00023157"/>
    </source>
</evidence>
<feature type="domain" description="CUB" evidence="8">
    <location>
        <begin position="352"/>
        <end position="461"/>
    </location>
</feature>
<feature type="domain" description="Sushi" evidence="10">
    <location>
        <begin position="119"/>
        <end position="177"/>
    </location>
</feature>
<dbReference type="Pfam" id="PF00084">
    <property type="entry name" value="Sushi"/>
    <property type="match status" value="2"/>
</dbReference>
<comment type="caution">
    <text evidence="6">Lacks conserved residue(s) required for the propagation of feature annotation.</text>
</comment>
<dbReference type="InterPro" id="IPR035976">
    <property type="entry name" value="Sushi/SCR/CCP_sf"/>
</dbReference>
<dbReference type="Gene3D" id="2.60.120.200">
    <property type="match status" value="1"/>
</dbReference>
<dbReference type="KEGG" id="bfo:118407193"/>
<gene>
    <name evidence="12" type="primary">LOC118407193</name>
</gene>
<dbReference type="AlphaFoldDB" id="A0A9J7HSZ4"/>
<dbReference type="CDD" id="cd00033">
    <property type="entry name" value="CCP"/>
    <property type="match status" value="2"/>
</dbReference>